<feature type="region of interest" description="Disordered" evidence="3">
    <location>
        <begin position="44"/>
        <end position="72"/>
    </location>
</feature>
<feature type="transmembrane region" description="Helical" evidence="4">
    <location>
        <begin position="150"/>
        <end position="168"/>
    </location>
</feature>
<name>A0ABR0RS79_9EURO</name>
<comment type="similarity">
    <text evidence="2">Belongs to the major facilitator superfamily. Monocarboxylate porter (TC 2.A.1.13) family.</text>
</comment>
<feature type="transmembrane region" description="Helical" evidence="4">
    <location>
        <begin position="408"/>
        <end position="427"/>
    </location>
</feature>
<evidence type="ECO:0000256" key="3">
    <source>
        <dbReference type="SAM" id="MobiDB-lite"/>
    </source>
</evidence>
<evidence type="ECO:0000256" key="4">
    <source>
        <dbReference type="SAM" id="Phobius"/>
    </source>
</evidence>
<reference evidence="5 6" key="1">
    <citation type="journal article" date="2023" name="Res Sq">
        <title>Genomic and morphological characterization of Knufia obscura isolated from the Mars 2020 spacecraft assembly facility.</title>
        <authorList>
            <person name="Chander A.M."/>
            <person name="Teixeira M.M."/>
            <person name="Singh N.K."/>
            <person name="Williams M.P."/>
            <person name="Parker C.W."/>
            <person name="Leo P."/>
            <person name="Stajich J.E."/>
            <person name="Torok T."/>
            <person name="Tighe S."/>
            <person name="Mason C.E."/>
            <person name="Venkateswaran K."/>
        </authorList>
    </citation>
    <scope>NUCLEOTIDE SEQUENCE [LARGE SCALE GENOMIC DNA]</scope>
    <source>
        <strain evidence="5 6">CCFEE 5817</strain>
    </source>
</reference>
<feature type="compositionally biased region" description="Basic and acidic residues" evidence="3">
    <location>
        <begin position="558"/>
        <end position="607"/>
    </location>
</feature>
<feature type="transmembrane region" description="Helical" evidence="4">
    <location>
        <begin position="377"/>
        <end position="396"/>
    </location>
</feature>
<evidence type="ECO:0000313" key="5">
    <source>
        <dbReference type="EMBL" id="KAK5943469.1"/>
    </source>
</evidence>
<dbReference type="InterPro" id="IPR050327">
    <property type="entry name" value="Proton-linked_MCT"/>
</dbReference>
<organism evidence="5 6">
    <name type="scientific">Knufia obscura</name>
    <dbReference type="NCBI Taxonomy" id="1635080"/>
    <lineage>
        <taxon>Eukaryota</taxon>
        <taxon>Fungi</taxon>
        <taxon>Dikarya</taxon>
        <taxon>Ascomycota</taxon>
        <taxon>Pezizomycotina</taxon>
        <taxon>Eurotiomycetes</taxon>
        <taxon>Chaetothyriomycetidae</taxon>
        <taxon>Chaetothyriales</taxon>
        <taxon>Trichomeriaceae</taxon>
        <taxon>Knufia</taxon>
    </lineage>
</organism>
<dbReference type="PANTHER" id="PTHR11360">
    <property type="entry name" value="MONOCARBOXYLATE TRANSPORTER"/>
    <property type="match status" value="1"/>
</dbReference>
<feature type="transmembrane region" description="Helical" evidence="4">
    <location>
        <begin position="502"/>
        <end position="523"/>
    </location>
</feature>
<keyword evidence="6" id="KW-1185">Reference proteome</keyword>
<feature type="transmembrane region" description="Helical" evidence="4">
    <location>
        <begin position="325"/>
        <end position="347"/>
    </location>
</feature>
<comment type="caution">
    <text evidence="5">The sequence shown here is derived from an EMBL/GenBank/DDBJ whole genome shotgun (WGS) entry which is preliminary data.</text>
</comment>
<dbReference type="Proteomes" id="UP001334248">
    <property type="component" value="Unassembled WGS sequence"/>
</dbReference>
<keyword evidence="4" id="KW-0812">Transmembrane</keyword>
<protein>
    <submittedName>
        <fullName evidence="5">Uncharacterized protein</fullName>
    </submittedName>
</protein>
<dbReference type="InterPro" id="IPR011701">
    <property type="entry name" value="MFS"/>
</dbReference>
<accession>A0ABR0RS79</accession>
<evidence type="ECO:0000256" key="2">
    <source>
        <dbReference type="ARBA" id="ARBA00006727"/>
    </source>
</evidence>
<sequence>MPITNGQCPAITPPNLDIIREGEAGEYFTRSSDGGLASHIRVRTTDLEKGPVPPSSPVSSRSSTSGNSDNVLGNVQKSEELHPVSEGAPKTKVPLHVRTALRLRSVRWRGVTAIIAGVFAQSLSWGLIMTYGTVLAFYVRYLIPGVNQTLVVLAGAIPPFCLLAFALPWGRLLDAGHQRVLNIVAGFFLTGGMVSLAFTGDDDYNSGNYWAILLASIPMGIGQSIYFIAAPQMAKTWHPNHKGLAMGIANSGAAIGGAVWPLIFDTLVECHGFRVGVACLAGISAALSIFIAVFAAPAPDFKRNAIGDARQFRNWWPTRAFKSKVFVTHVISMSFIYFGVLAIPFFVEVWARRSGHISVSEDVKTGTGVNLEQSSQLAVYLLVTLNACQLPGRLLGSTMCDKFRARKIHAIACFVAVIVIGSCWFTVSTFEGGLVFVALFGLTLGVMVSLPINDVQEILWNKRTHLLGQYAGAVYTCCCPFMLGGAVIAGAMVQYFNVWVAPGAWSMSCFFLGGCGLVVGLCIKDDTACFELPESDEGTGEGESERKSSYGGSTRVNSEADHTGNKNSISEKIEPGDVCRRASDVSPRSRLESLRRDLDWTRPESPL</sequence>
<feature type="transmembrane region" description="Helical" evidence="4">
    <location>
        <begin position="473"/>
        <end position="496"/>
    </location>
</feature>
<dbReference type="RefSeq" id="XP_064731559.1">
    <property type="nucleotide sequence ID" value="XM_064872901.1"/>
</dbReference>
<gene>
    <name evidence="5" type="ORF">PMZ80_004476</name>
</gene>
<dbReference type="PANTHER" id="PTHR11360:SF234">
    <property type="entry name" value="MFS-TYPE TRANSPORTER DBAD-RELATED"/>
    <property type="match status" value="1"/>
</dbReference>
<dbReference type="Pfam" id="PF07690">
    <property type="entry name" value="MFS_1"/>
    <property type="match status" value="1"/>
</dbReference>
<comment type="subcellular location">
    <subcellularLocation>
        <location evidence="1">Membrane</location>
        <topology evidence="1">Multi-pass membrane protein</topology>
    </subcellularLocation>
</comment>
<evidence type="ECO:0000256" key="1">
    <source>
        <dbReference type="ARBA" id="ARBA00004141"/>
    </source>
</evidence>
<feature type="region of interest" description="Disordered" evidence="3">
    <location>
        <begin position="534"/>
        <end position="607"/>
    </location>
</feature>
<feature type="transmembrane region" description="Helical" evidence="4">
    <location>
        <begin position="210"/>
        <end position="231"/>
    </location>
</feature>
<keyword evidence="4" id="KW-1133">Transmembrane helix</keyword>
<feature type="transmembrane region" description="Helical" evidence="4">
    <location>
        <begin position="275"/>
        <end position="296"/>
    </location>
</feature>
<dbReference type="EMBL" id="JAVHJV010000004">
    <property type="protein sequence ID" value="KAK5943469.1"/>
    <property type="molecule type" value="Genomic_DNA"/>
</dbReference>
<proteinExistence type="inferred from homology"/>
<dbReference type="SUPFAM" id="SSF103473">
    <property type="entry name" value="MFS general substrate transporter"/>
    <property type="match status" value="1"/>
</dbReference>
<keyword evidence="4" id="KW-0472">Membrane</keyword>
<dbReference type="GeneID" id="89997925"/>
<feature type="transmembrane region" description="Helical" evidence="4">
    <location>
        <begin position="243"/>
        <end position="263"/>
    </location>
</feature>
<dbReference type="Gene3D" id="1.20.1250.20">
    <property type="entry name" value="MFS general substrate transporter like domains"/>
    <property type="match status" value="2"/>
</dbReference>
<feature type="transmembrane region" description="Helical" evidence="4">
    <location>
        <begin position="111"/>
        <end position="138"/>
    </location>
</feature>
<feature type="transmembrane region" description="Helical" evidence="4">
    <location>
        <begin position="433"/>
        <end position="452"/>
    </location>
</feature>
<evidence type="ECO:0000313" key="6">
    <source>
        <dbReference type="Proteomes" id="UP001334248"/>
    </source>
</evidence>
<feature type="transmembrane region" description="Helical" evidence="4">
    <location>
        <begin position="180"/>
        <end position="198"/>
    </location>
</feature>
<dbReference type="InterPro" id="IPR036259">
    <property type="entry name" value="MFS_trans_sf"/>
</dbReference>